<gene>
    <name evidence="1" type="ORF">BDN72DRAFT_894100</name>
</gene>
<reference evidence="1 2" key="1">
    <citation type="journal article" date="2019" name="Nat. Ecol. Evol.">
        <title>Megaphylogeny resolves global patterns of mushroom evolution.</title>
        <authorList>
            <person name="Varga T."/>
            <person name="Krizsan K."/>
            <person name="Foldi C."/>
            <person name="Dima B."/>
            <person name="Sanchez-Garcia M."/>
            <person name="Sanchez-Ramirez S."/>
            <person name="Szollosi G.J."/>
            <person name="Szarkandi J.G."/>
            <person name="Papp V."/>
            <person name="Albert L."/>
            <person name="Andreopoulos W."/>
            <person name="Angelini C."/>
            <person name="Antonin V."/>
            <person name="Barry K.W."/>
            <person name="Bougher N.L."/>
            <person name="Buchanan P."/>
            <person name="Buyck B."/>
            <person name="Bense V."/>
            <person name="Catcheside P."/>
            <person name="Chovatia M."/>
            <person name="Cooper J."/>
            <person name="Damon W."/>
            <person name="Desjardin D."/>
            <person name="Finy P."/>
            <person name="Geml J."/>
            <person name="Haridas S."/>
            <person name="Hughes K."/>
            <person name="Justo A."/>
            <person name="Karasinski D."/>
            <person name="Kautmanova I."/>
            <person name="Kiss B."/>
            <person name="Kocsube S."/>
            <person name="Kotiranta H."/>
            <person name="LaButti K.M."/>
            <person name="Lechner B.E."/>
            <person name="Liimatainen K."/>
            <person name="Lipzen A."/>
            <person name="Lukacs Z."/>
            <person name="Mihaltcheva S."/>
            <person name="Morgado L.N."/>
            <person name="Niskanen T."/>
            <person name="Noordeloos M.E."/>
            <person name="Ohm R.A."/>
            <person name="Ortiz-Santana B."/>
            <person name="Ovrebo C."/>
            <person name="Racz N."/>
            <person name="Riley R."/>
            <person name="Savchenko A."/>
            <person name="Shiryaev A."/>
            <person name="Soop K."/>
            <person name="Spirin V."/>
            <person name="Szebenyi C."/>
            <person name="Tomsovsky M."/>
            <person name="Tulloss R.E."/>
            <person name="Uehling J."/>
            <person name="Grigoriev I.V."/>
            <person name="Vagvolgyi C."/>
            <person name="Papp T."/>
            <person name="Martin F.M."/>
            <person name="Miettinen O."/>
            <person name="Hibbett D.S."/>
            <person name="Nagy L.G."/>
        </authorList>
    </citation>
    <scope>NUCLEOTIDE SEQUENCE [LARGE SCALE GENOMIC DNA]</scope>
    <source>
        <strain evidence="1 2">NL-1719</strain>
    </source>
</reference>
<keyword evidence="2" id="KW-1185">Reference proteome</keyword>
<name>A0ACD3B5U3_9AGAR</name>
<accession>A0ACD3B5U3</accession>
<protein>
    <submittedName>
        <fullName evidence="1">Uncharacterized protein</fullName>
    </submittedName>
</protein>
<dbReference type="Proteomes" id="UP000308600">
    <property type="component" value="Unassembled WGS sequence"/>
</dbReference>
<evidence type="ECO:0000313" key="2">
    <source>
        <dbReference type="Proteomes" id="UP000308600"/>
    </source>
</evidence>
<dbReference type="EMBL" id="ML208277">
    <property type="protein sequence ID" value="TFK73262.1"/>
    <property type="molecule type" value="Genomic_DNA"/>
</dbReference>
<organism evidence="1 2">
    <name type="scientific">Pluteus cervinus</name>
    <dbReference type="NCBI Taxonomy" id="181527"/>
    <lineage>
        <taxon>Eukaryota</taxon>
        <taxon>Fungi</taxon>
        <taxon>Dikarya</taxon>
        <taxon>Basidiomycota</taxon>
        <taxon>Agaricomycotina</taxon>
        <taxon>Agaricomycetes</taxon>
        <taxon>Agaricomycetidae</taxon>
        <taxon>Agaricales</taxon>
        <taxon>Pluteineae</taxon>
        <taxon>Pluteaceae</taxon>
        <taxon>Pluteus</taxon>
    </lineage>
</organism>
<proteinExistence type="predicted"/>
<sequence>MTASAATSAELAGATTVATSTPTPSTQGHARGQSSSQQPKKKILRKSVSVDDPADTNPTTTSPSSSSPPSNNHNMLSTSVGGGGIISTSVSSSFGSVFPLAASMQFESRVKFGNSSGPLALGGPANSGHYTPTSSMANPRVDMSKMAADGDGLGNGNGNGNGAELMHTGNLDAFVLLDMPPSSRD</sequence>
<evidence type="ECO:0000313" key="1">
    <source>
        <dbReference type="EMBL" id="TFK73262.1"/>
    </source>
</evidence>